<dbReference type="EMBL" id="CP013015">
    <property type="protein sequence ID" value="AMM41970.1"/>
    <property type="molecule type" value="Genomic_DNA"/>
</dbReference>
<gene>
    <name evidence="10" type="primary">qmoB</name>
    <name evidence="10" type="ORF">HS1_002184</name>
</gene>
<proteinExistence type="inferred from homology"/>
<dbReference type="Pfam" id="PF13187">
    <property type="entry name" value="Fer4_9"/>
    <property type="match status" value="1"/>
</dbReference>
<dbReference type="InterPro" id="IPR036188">
    <property type="entry name" value="FAD/NAD-bd_sf"/>
</dbReference>
<evidence type="ECO:0000256" key="8">
    <source>
        <dbReference type="ARBA" id="ARBA00023014"/>
    </source>
</evidence>
<evidence type="ECO:0000256" key="3">
    <source>
        <dbReference type="ARBA" id="ARBA00022485"/>
    </source>
</evidence>
<dbReference type="PANTHER" id="PTHR43498">
    <property type="entry name" value="FERREDOXIN:COB-COM HETERODISULFIDE REDUCTASE SUBUNIT A"/>
    <property type="match status" value="1"/>
</dbReference>
<sequence>MEKKLGVYICTGCGIGDAIDIEKLSQMVTEEFKVPCKTHSSLCLAEGTKIIKEDIEKEGINTIVIAGCSHRVNWDVFNFGPEVIVERANIRELVAWCQSPKTEFTQELAEDNLKMSIAKAQKVEIPEGYKEEEEYNKTILVVGGGITGLTAALEAANANYDVVLLEKEAQLGGWVSKWWKVYPRHAPYKDLEDSDINEKIRAVQQNPRIKVYTSTLIDKTEGQPGHFKITLKQGENTEEITVGSIILATGWKPYDASKLEDLGYGKFPNVITQIEMEELAKKGQITSPATGNPVQSVAFIQCAGQRNPEHLPYCSSYCCLVALKQAKYVRELNPEAKAYIFYRDMRTPGQFEEFYKNAQNDIGIFLTKGEVVSISENSDKSLNIEVEQTLLGEKITVKADLVVLATGMVSSYEGLPTTREEVFERYGLTGQEEPDVIEKTIAETPQPWVGILNLQYRQAPEIPVLKYSLPDSNFICFPYESRRTGIYAAGCVRQPLDIDGCIRDARGATLKAIQCMELESRGAAVHPRAGDLSFPQFFLQRCTQCKRCTQECPFGALDEDEKGTPKPNIFRCRRCGVCMGACPERIVGFQNYNIDIISSMIKAISVPEDDEEKLRILCLACENDAYPALDMAGINHINYSPLLRVIPMRCLGSMNLVFITDALSRGIDGVLLLGCKFGDDYQCHFVRGSELADYRMSKLHETLSKLGLEAERAELVQVAITDYDKLPGIIDKFINRIKEIGPNPFKGW</sequence>
<dbReference type="InterPro" id="IPR003813">
    <property type="entry name" value="MvhD/FlpD"/>
</dbReference>
<feature type="domain" description="4Fe-4S ferredoxin-type" evidence="9">
    <location>
        <begin position="563"/>
        <end position="592"/>
    </location>
</feature>
<dbReference type="PROSITE" id="PS51379">
    <property type="entry name" value="4FE4S_FER_2"/>
    <property type="match status" value="2"/>
</dbReference>
<dbReference type="KEGG" id="daw:HS1_002184"/>
<keyword evidence="7" id="KW-0408">Iron</keyword>
<dbReference type="PROSITE" id="PS00198">
    <property type="entry name" value="4FE4S_FER_1"/>
    <property type="match status" value="2"/>
</dbReference>
<keyword evidence="11" id="KW-1185">Reference proteome</keyword>
<evidence type="ECO:0000313" key="11">
    <source>
        <dbReference type="Proteomes" id="UP000070560"/>
    </source>
</evidence>
<reference evidence="10 11" key="1">
    <citation type="submission" date="2015-10" db="EMBL/GenBank/DDBJ databases">
        <title>Candidatus Desulfofervidus auxilii, a hydrogenotrophic sulfate-reducing bacterium involved in the thermophilic anaerobic oxidation of methane.</title>
        <authorList>
            <person name="Krukenberg V."/>
            <person name="Richter M."/>
            <person name="Wegener G."/>
        </authorList>
    </citation>
    <scope>NUCLEOTIDE SEQUENCE [LARGE SCALE GENOMIC DNA]</scope>
    <source>
        <strain evidence="10 11">HS1</strain>
    </source>
</reference>
<dbReference type="InterPro" id="IPR039650">
    <property type="entry name" value="HdrA-like"/>
</dbReference>
<dbReference type="RefSeq" id="WP_066065327.1">
    <property type="nucleotide sequence ID" value="NZ_CP013015.1"/>
</dbReference>
<dbReference type="SUPFAM" id="SSF54862">
    <property type="entry name" value="4Fe-4S ferredoxins"/>
    <property type="match status" value="1"/>
</dbReference>
<dbReference type="GO" id="GO:0046872">
    <property type="term" value="F:metal ion binding"/>
    <property type="evidence" value="ECO:0007669"/>
    <property type="project" value="UniProtKB-KW"/>
</dbReference>
<keyword evidence="5" id="KW-0274">FAD</keyword>
<dbReference type="OrthoDB" id="9766627at2"/>
<feature type="domain" description="4Fe-4S ferredoxin-type" evidence="9">
    <location>
        <begin position="533"/>
        <end position="562"/>
    </location>
</feature>
<comment type="similarity">
    <text evidence="2">Belongs to the HdrA family.</text>
</comment>
<organism evidence="10 11">
    <name type="scientific">Desulfofervidus auxilii</name>
    <dbReference type="NCBI Taxonomy" id="1621989"/>
    <lineage>
        <taxon>Bacteria</taxon>
        <taxon>Pseudomonadati</taxon>
        <taxon>Thermodesulfobacteriota</taxon>
        <taxon>Candidatus Desulfofervidia</taxon>
        <taxon>Candidatus Desulfofervidales</taxon>
        <taxon>Candidatus Desulfofervidaceae</taxon>
        <taxon>Candidatus Desulfofervidus</taxon>
    </lineage>
</organism>
<dbReference type="GO" id="GO:0051539">
    <property type="term" value="F:4 iron, 4 sulfur cluster binding"/>
    <property type="evidence" value="ECO:0007669"/>
    <property type="project" value="UniProtKB-KW"/>
</dbReference>
<evidence type="ECO:0000256" key="6">
    <source>
        <dbReference type="ARBA" id="ARBA00023002"/>
    </source>
</evidence>
<keyword evidence="5" id="KW-0285">Flavoprotein</keyword>
<dbReference type="SUPFAM" id="SSF51905">
    <property type="entry name" value="FAD/NAD(P)-binding domain"/>
    <property type="match status" value="1"/>
</dbReference>
<keyword evidence="4" id="KW-0479">Metal-binding</keyword>
<evidence type="ECO:0000256" key="4">
    <source>
        <dbReference type="ARBA" id="ARBA00022723"/>
    </source>
</evidence>
<evidence type="ECO:0000256" key="2">
    <source>
        <dbReference type="ARBA" id="ARBA00006561"/>
    </source>
</evidence>
<dbReference type="Gene3D" id="3.30.70.20">
    <property type="match status" value="1"/>
</dbReference>
<accession>A0A7U4QM97</accession>
<dbReference type="InterPro" id="IPR023753">
    <property type="entry name" value="FAD/NAD-binding_dom"/>
</dbReference>
<comment type="cofactor">
    <cofactor evidence="1">
        <name>FAD</name>
        <dbReference type="ChEBI" id="CHEBI:57692"/>
    </cofactor>
</comment>
<dbReference type="Gene3D" id="3.50.50.60">
    <property type="entry name" value="FAD/NAD(P)-binding domain"/>
    <property type="match status" value="1"/>
</dbReference>
<dbReference type="AlphaFoldDB" id="A0A7U4QM97"/>
<dbReference type="PRINTS" id="PR00368">
    <property type="entry name" value="FADPNR"/>
</dbReference>
<keyword evidence="6" id="KW-0560">Oxidoreductase</keyword>
<evidence type="ECO:0000313" key="10">
    <source>
        <dbReference type="EMBL" id="AMM41970.1"/>
    </source>
</evidence>
<evidence type="ECO:0000259" key="9">
    <source>
        <dbReference type="PROSITE" id="PS51379"/>
    </source>
</evidence>
<evidence type="ECO:0000256" key="5">
    <source>
        <dbReference type="ARBA" id="ARBA00022827"/>
    </source>
</evidence>
<dbReference type="Pfam" id="PF02662">
    <property type="entry name" value="FlpD"/>
    <property type="match status" value="1"/>
</dbReference>
<evidence type="ECO:0000256" key="1">
    <source>
        <dbReference type="ARBA" id="ARBA00001974"/>
    </source>
</evidence>
<dbReference type="Pfam" id="PF07992">
    <property type="entry name" value="Pyr_redox_2"/>
    <property type="match status" value="1"/>
</dbReference>
<dbReference type="GO" id="GO:0016491">
    <property type="term" value="F:oxidoreductase activity"/>
    <property type="evidence" value="ECO:0007669"/>
    <property type="project" value="UniProtKB-KW"/>
</dbReference>
<keyword evidence="8" id="KW-0411">Iron-sulfur</keyword>
<protein>
    <submittedName>
        <fullName evidence="10">Quinone-interacting membrane-bound oxidoreductase complex, subunit beta</fullName>
    </submittedName>
</protein>
<dbReference type="InterPro" id="IPR017896">
    <property type="entry name" value="4Fe4S_Fe-S-bd"/>
</dbReference>
<keyword evidence="3" id="KW-0004">4Fe-4S</keyword>
<dbReference type="Proteomes" id="UP000070560">
    <property type="component" value="Chromosome"/>
</dbReference>
<name>A0A7U4QM97_DESA2</name>
<dbReference type="PANTHER" id="PTHR43498:SF1">
    <property type="entry name" value="COB--COM HETERODISULFIDE REDUCTASE IRON-SULFUR SUBUNIT A"/>
    <property type="match status" value="1"/>
</dbReference>
<dbReference type="InterPro" id="IPR017900">
    <property type="entry name" value="4Fe4S_Fe_S_CS"/>
</dbReference>
<evidence type="ECO:0000256" key="7">
    <source>
        <dbReference type="ARBA" id="ARBA00023004"/>
    </source>
</evidence>